<accession>A0ABR0BGZ3</accession>
<keyword evidence="3" id="KW-1185">Reference proteome</keyword>
<dbReference type="EMBL" id="JAWRVI010000102">
    <property type="protein sequence ID" value="KAK4077253.1"/>
    <property type="molecule type" value="Genomic_DNA"/>
</dbReference>
<protein>
    <recommendedName>
        <fullName evidence="4">Protein kinase</fullName>
    </recommendedName>
</protein>
<evidence type="ECO:0000313" key="2">
    <source>
        <dbReference type="EMBL" id="KAK4077253.1"/>
    </source>
</evidence>
<name>A0ABR0BGZ3_PURLI</name>
<reference evidence="2 3" key="1">
    <citation type="journal article" date="2024" name="Microbiol. Resour. Announc.">
        <title>Genome annotations for the ascomycete fungi Trichoderma harzianum, Trichoderma aggressivum, and Purpureocillium lilacinum.</title>
        <authorList>
            <person name="Beijen E.P.W."/>
            <person name="Ohm R.A."/>
        </authorList>
    </citation>
    <scope>NUCLEOTIDE SEQUENCE [LARGE SCALE GENOMIC DNA]</scope>
    <source>
        <strain evidence="2 3">CBS 150709</strain>
    </source>
</reference>
<organism evidence="2 3">
    <name type="scientific">Purpureocillium lilacinum</name>
    <name type="common">Paecilomyces lilacinus</name>
    <dbReference type="NCBI Taxonomy" id="33203"/>
    <lineage>
        <taxon>Eukaryota</taxon>
        <taxon>Fungi</taxon>
        <taxon>Dikarya</taxon>
        <taxon>Ascomycota</taxon>
        <taxon>Pezizomycotina</taxon>
        <taxon>Sordariomycetes</taxon>
        <taxon>Hypocreomycetidae</taxon>
        <taxon>Hypocreales</taxon>
        <taxon>Ophiocordycipitaceae</taxon>
        <taxon>Purpureocillium</taxon>
    </lineage>
</organism>
<feature type="compositionally biased region" description="Basic residues" evidence="1">
    <location>
        <begin position="676"/>
        <end position="686"/>
    </location>
</feature>
<evidence type="ECO:0000313" key="3">
    <source>
        <dbReference type="Proteomes" id="UP001287286"/>
    </source>
</evidence>
<evidence type="ECO:0000256" key="1">
    <source>
        <dbReference type="SAM" id="MobiDB-lite"/>
    </source>
</evidence>
<evidence type="ECO:0008006" key="4">
    <source>
        <dbReference type="Google" id="ProtNLM"/>
    </source>
</evidence>
<dbReference type="Proteomes" id="UP001287286">
    <property type="component" value="Unassembled WGS sequence"/>
</dbReference>
<gene>
    <name evidence="2" type="ORF">Purlil1_12405</name>
</gene>
<comment type="caution">
    <text evidence="2">The sequence shown here is derived from an EMBL/GenBank/DDBJ whole genome shotgun (WGS) entry which is preliminary data.</text>
</comment>
<proteinExistence type="predicted"/>
<feature type="compositionally biased region" description="Polar residues" evidence="1">
    <location>
        <begin position="592"/>
        <end position="615"/>
    </location>
</feature>
<sequence length="728" mass="82820">MAAFVNGSSLVDRQGGYMTGAPDPMERSAPHPPQTAGRLNGPTVHKGLDSAVSSPAHLISPDTSTQRYFGGLHKIAVASATWPFILSPDARMTDPEASTATLSVADIAALSDEQLAQFMQKHRRHNGDFDLPVDGWDKLSLHDRNQLAERLKAQERILPQIPAGHSTPLDLDQLDSRLRQVSDGDDIVPQAQRLLQGRITPPYTEEEELRDRVDAETEAYNDLVSDGGRPLYPLGLIEQVCRKPEEHCNILWPFWDYPRDSQVSWLVFRRQLKRWQAFRNWQIDNRGLEDDDGGFPAYVETMKRRYAKDESTGELAQLEADPSWLKSAWLEEQRARRWQQRWQRERGCNTFSDYADAVKRRLTRHGFTRPFLLREDPKLQDKLTTWIEYLCFEYWWLDRYTDSIKRLQPDHDKRWQGLVDRKILRPHETREFVRTTASSIQESREENEARHAKLAAEAEANKIYLLTQKDSRRHNIPQPERLRMLHAAMTKLEESKARLESIKRRNGLIIDFVRATFDYVTAKKDATGHAALAQWVLEQVPLVEAELIQPKMTKTGPDTMNKKRKRAQNEDKPENWSSKKRKPGHGQVARLSRSSRTGTANLGEASQSPTRTMSGKNCMARDEAPSTQRMQADSKRLLRSTDASPAPTQGLRRSARIAARLNNPQPTLAATVSGHLRPRFRPKSRQSTKSSYAAPDTEASAASKTGSRKRGSTVQAGRVSRRLGASGR</sequence>
<feature type="region of interest" description="Disordered" evidence="1">
    <location>
        <begin position="551"/>
        <end position="728"/>
    </location>
</feature>
<feature type="region of interest" description="Disordered" evidence="1">
    <location>
        <begin position="13"/>
        <end position="48"/>
    </location>
</feature>